<keyword evidence="5 6" id="KW-0472">Membrane</keyword>
<comment type="caution">
    <text evidence="7">The sequence shown here is derived from an EMBL/GenBank/DDBJ whole genome shotgun (WGS) entry which is preliminary data.</text>
</comment>
<keyword evidence="4 6" id="KW-1133">Transmembrane helix</keyword>
<dbReference type="InterPro" id="IPR001204">
    <property type="entry name" value="Phos_transporter"/>
</dbReference>
<feature type="transmembrane region" description="Helical" evidence="6">
    <location>
        <begin position="157"/>
        <end position="187"/>
    </location>
</feature>
<keyword evidence="3 6" id="KW-0812">Transmembrane</keyword>
<evidence type="ECO:0000256" key="1">
    <source>
        <dbReference type="ARBA" id="ARBA00004141"/>
    </source>
</evidence>
<feature type="transmembrane region" description="Helical" evidence="6">
    <location>
        <begin position="356"/>
        <end position="375"/>
    </location>
</feature>
<dbReference type="Pfam" id="PF01384">
    <property type="entry name" value="PHO4"/>
    <property type="match status" value="1"/>
</dbReference>
<comment type="subcellular location">
    <subcellularLocation>
        <location evidence="1 6">Membrane</location>
        <topology evidence="1 6">Multi-pass membrane protein</topology>
    </subcellularLocation>
</comment>
<evidence type="ECO:0000256" key="5">
    <source>
        <dbReference type="ARBA" id="ARBA00023136"/>
    </source>
</evidence>
<feature type="transmembrane region" description="Helical" evidence="6">
    <location>
        <begin position="329"/>
        <end position="350"/>
    </location>
</feature>
<comment type="similarity">
    <text evidence="6">Belongs to the inorganic phosphate transporter (PiT) (TC 2.A.20) family.</text>
</comment>
<evidence type="ECO:0000256" key="6">
    <source>
        <dbReference type="RuleBase" id="RU363058"/>
    </source>
</evidence>
<organism evidence="7 8">
    <name type="scientific">Tersicoccus solisilvae</name>
    <dbReference type="NCBI Taxonomy" id="1882339"/>
    <lineage>
        <taxon>Bacteria</taxon>
        <taxon>Bacillati</taxon>
        <taxon>Actinomycetota</taxon>
        <taxon>Actinomycetes</taxon>
        <taxon>Micrococcales</taxon>
        <taxon>Micrococcaceae</taxon>
        <taxon>Tersicoccus</taxon>
    </lineage>
</organism>
<feature type="transmembrane region" description="Helical" evidence="6">
    <location>
        <begin position="122"/>
        <end position="145"/>
    </location>
</feature>
<keyword evidence="8" id="KW-1185">Reference proteome</keyword>
<evidence type="ECO:0000313" key="8">
    <source>
        <dbReference type="Proteomes" id="UP000597761"/>
    </source>
</evidence>
<dbReference type="PANTHER" id="PTHR11101:SF54">
    <property type="entry name" value="LOW-AFFINITY INORGANIC PHOSPHATE TRANSPORTER-RELATED"/>
    <property type="match status" value="1"/>
</dbReference>
<feature type="transmembrane region" description="Helical" evidence="6">
    <location>
        <begin position="92"/>
        <end position="110"/>
    </location>
</feature>
<feature type="transmembrane region" description="Helical" evidence="6">
    <location>
        <begin position="240"/>
        <end position="259"/>
    </location>
</feature>
<dbReference type="RefSeq" id="WP_188667802.1">
    <property type="nucleotide sequence ID" value="NZ_BMJI01000007.1"/>
</dbReference>
<dbReference type="PANTHER" id="PTHR11101">
    <property type="entry name" value="PHOSPHATE TRANSPORTER"/>
    <property type="match status" value="1"/>
</dbReference>
<accession>A0ABQ1P2X8</accession>
<sequence>MNPELIVLVLVVITALAFDFTNGFHDTANAMATSIATGALTPRVAVALSGVLNLIGAFLSVEVALTVTNAVVHIQDSSGAPRPELTADHGHALLVIVLAGLIGGIVWNLLTWLLGLPSSSSHALFGGLIGSTIAGLGIAGVNWAGDGSKLDGVIGKVILPAVLSPLVAAIVAAIGTRLVFAITVGVARRWSERGFRWGQIGTASLVSLAHGTNDAQKTMGVITLALLAYGAWTDTHAVPFWVKLACALAIALGTYLGGWRIIRTLGKGLVEISSPQGMAAESASAAVILTSSHLGFALSTTHVATGSILGTGLGRPGAEVRWGVAGRMVVAWLITLPCAGLVGAAMWWIAHLIGGLPGAIAIVVVLVALAGAMWLRARRKPVHAGNVNAEWDASSAGAEPVSAGGAR</sequence>
<evidence type="ECO:0000313" key="7">
    <source>
        <dbReference type="EMBL" id="GGC89753.1"/>
    </source>
</evidence>
<evidence type="ECO:0000256" key="2">
    <source>
        <dbReference type="ARBA" id="ARBA00022448"/>
    </source>
</evidence>
<keyword evidence="2 6" id="KW-0813">Transport</keyword>
<keyword evidence="6" id="KW-0592">Phosphate transport</keyword>
<dbReference type="EMBL" id="BMJI01000007">
    <property type="protein sequence ID" value="GGC89753.1"/>
    <property type="molecule type" value="Genomic_DNA"/>
</dbReference>
<protein>
    <recommendedName>
        <fullName evidence="6">Phosphate transporter</fullName>
    </recommendedName>
</protein>
<dbReference type="Proteomes" id="UP000597761">
    <property type="component" value="Unassembled WGS sequence"/>
</dbReference>
<proteinExistence type="inferred from homology"/>
<name>A0ABQ1P2X8_9MICC</name>
<reference evidence="8" key="1">
    <citation type="journal article" date="2019" name="Int. J. Syst. Evol. Microbiol.">
        <title>The Global Catalogue of Microorganisms (GCM) 10K type strain sequencing project: providing services to taxonomists for standard genome sequencing and annotation.</title>
        <authorList>
            <consortium name="The Broad Institute Genomics Platform"/>
            <consortium name="The Broad Institute Genome Sequencing Center for Infectious Disease"/>
            <person name="Wu L."/>
            <person name="Ma J."/>
        </authorList>
    </citation>
    <scope>NUCLEOTIDE SEQUENCE [LARGE SCALE GENOMIC DNA]</scope>
    <source>
        <strain evidence="8">CGMCC 1.15480</strain>
    </source>
</reference>
<evidence type="ECO:0000256" key="3">
    <source>
        <dbReference type="ARBA" id="ARBA00022692"/>
    </source>
</evidence>
<gene>
    <name evidence="7" type="ORF">GCM10011512_15890</name>
</gene>
<evidence type="ECO:0000256" key="4">
    <source>
        <dbReference type="ARBA" id="ARBA00022989"/>
    </source>
</evidence>